<keyword evidence="3" id="KW-1185">Reference proteome</keyword>
<evidence type="ECO:0000313" key="3">
    <source>
        <dbReference type="Proteomes" id="UP000214566"/>
    </source>
</evidence>
<dbReference type="Proteomes" id="UP000214566">
    <property type="component" value="Unassembled WGS sequence"/>
</dbReference>
<protein>
    <submittedName>
        <fullName evidence="2">ATPase involved in chromosome partitioning</fullName>
    </submittedName>
</protein>
<dbReference type="OrthoDB" id="9785810at2"/>
<feature type="domain" description="AAA" evidence="1">
    <location>
        <begin position="3"/>
        <end position="198"/>
    </location>
</feature>
<dbReference type="InterPro" id="IPR050678">
    <property type="entry name" value="DNA_Partitioning_ATPase"/>
</dbReference>
<evidence type="ECO:0000313" key="2">
    <source>
        <dbReference type="EMBL" id="SBP89060.1"/>
    </source>
</evidence>
<dbReference type="PANTHER" id="PTHR13696">
    <property type="entry name" value="P-LOOP CONTAINING NUCLEOSIDE TRIPHOSPHATE HYDROLASE"/>
    <property type="match status" value="1"/>
</dbReference>
<gene>
    <name evidence="2" type="ORF">THIARS_70680</name>
</gene>
<name>A0A238D7C5_THIDL</name>
<dbReference type="InterPro" id="IPR025669">
    <property type="entry name" value="AAA_dom"/>
</dbReference>
<dbReference type="SUPFAM" id="SSF52540">
    <property type="entry name" value="P-loop containing nucleoside triphosphate hydrolases"/>
    <property type="match status" value="1"/>
</dbReference>
<dbReference type="PANTHER" id="PTHR13696:SF52">
    <property type="entry name" value="PARA FAMILY PROTEIN CT_582"/>
    <property type="match status" value="1"/>
</dbReference>
<dbReference type="Gene3D" id="3.40.50.300">
    <property type="entry name" value="P-loop containing nucleotide triphosphate hydrolases"/>
    <property type="match status" value="1"/>
</dbReference>
<evidence type="ECO:0000259" key="1">
    <source>
        <dbReference type="Pfam" id="PF13614"/>
    </source>
</evidence>
<dbReference type="Pfam" id="PF13614">
    <property type="entry name" value="AAA_31"/>
    <property type="match status" value="1"/>
</dbReference>
<sequence length="344" mass="38167">MPRIISLFNHKGGVSKTTTTFNLGWALADRGHRVLLIDADPQCNLTGMILSFSGFKDFAKFYKKHPRANIYEAIKPAFAGSPEKLKPAPITASQRDNLMLLAGHLDVALFEPELSMAHRLTAAMPVLQNLPGAFGHLIRATAVENGCDIVLIDMSPSIGALNQNLLMQSDFFILPTSPDYFCLLAIDSLAKTLPRWAQTASELRSQQEGRSYLIPEHNPKFIGLISQKYRPRLGKPAAAFQEWIDQIVERVDEVLIPALEKHAMALSRSQLKKVIKASPHLELAQISDFNSLIARSQECATAVFALTEEQLKAQGSVLESFVDSRDRFQETFVELAERVDVLTA</sequence>
<dbReference type="AlphaFoldDB" id="A0A238D7C5"/>
<dbReference type="EMBL" id="FLMQ01000056">
    <property type="protein sequence ID" value="SBP89060.1"/>
    <property type="molecule type" value="Genomic_DNA"/>
</dbReference>
<dbReference type="CDD" id="cd02042">
    <property type="entry name" value="ParAB_family"/>
    <property type="match status" value="1"/>
</dbReference>
<organism evidence="2 3">
    <name type="scientific">Thiomonas delicata</name>
    <name type="common">Thiomonas cuprina</name>
    <dbReference type="NCBI Taxonomy" id="364030"/>
    <lineage>
        <taxon>Bacteria</taxon>
        <taxon>Pseudomonadati</taxon>
        <taxon>Pseudomonadota</taxon>
        <taxon>Betaproteobacteria</taxon>
        <taxon>Burkholderiales</taxon>
        <taxon>Thiomonas</taxon>
    </lineage>
</organism>
<proteinExistence type="predicted"/>
<accession>A0A238D7C5</accession>
<dbReference type="InterPro" id="IPR027417">
    <property type="entry name" value="P-loop_NTPase"/>
</dbReference>
<reference evidence="2 3" key="1">
    <citation type="submission" date="2016-06" db="EMBL/GenBank/DDBJ databases">
        <authorList>
            <person name="Kjaerup R.B."/>
            <person name="Dalgaard T.S."/>
            <person name="Juul-Madsen H.R."/>
        </authorList>
    </citation>
    <scope>NUCLEOTIDE SEQUENCE [LARGE SCALE GENOMIC DNA]</scope>
    <source>
        <strain evidence="2 3">DSM 16361</strain>
    </source>
</reference>
<dbReference type="RefSeq" id="WP_094161266.1">
    <property type="nucleotide sequence ID" value="NZ_LT592171.1"/>
</dbReference>